<organism evidence="1">
    <name type="scientific">Spironucleus salmonicida</name>
    <dbReference type="NCBI Taxonomy" id="348837"/>
    <lineage>
        <taxon>Eukaryota</taxon>
        <taxon>Metamonada</taxon>
        <taxon>Diplomonadida</taxon>
        <taxon>Hexamitidae</taxon>
        <taxon>Hexamitinae</taxon>
        <taxon>Spironucleus</taxon>
    </lineage>
</organism>
<dbReference type="VEuPathDB" id="GiardiaDB:SS50377_28051"/>
<reference evidence="1" key="1">
    <citation type="journal article" date="2014" name="PLoS Genet.">
        <title>The Genome of Spironucleus salmonicida Highlights a Fish Pathogen Adapted to Fluctuating Environments.</title>
        <authorList>
            <person name="Xu F."/>
            <person name="Jerlstrom-Hultqvist J."/>
            <person name="Einarsson E."/>
            <person name="Astvaldsson A."/>
            <person name="Svard S.G."/>
            <person name="Andersson J.O."/>
        </authorList>
    </citation>
    <scope>NUCLEOTIDE SEQUENCE</scope>
</reference>
<proteinExistence type="predicted"/>
<evidence type="ECO:0000313" key="1">
    <source>
        <dbReference type="EMBL" id="EST42605.1"/>
    </source>
</evidence>
<sequence>MEGTQVGRVFCRMLPEKSGPVVFRIRKAREGDMGRYWARSPFVVRALPSETQKPGGPQINPPNSLLLGLLGLLGLLREGVLLRLRPRARVPDQRRAPLAAAVLLRPVRILPAVLDLGQQLQQVLQLLALRPEPRALALRVQQLQVSKKSRQQNARKSDWTTKLILSNYYIKFTKQFLAFFAQQNLDFQLKYSLIVMVIEVNLQIFLLIQQYQIYVTYQNNNLYIILIIISQKLYQFSFKQI</sequence>
<accession>V6LDL8</accession>
<gene>
    <name evidence="1" type="ORF">SS50377_17924</name>
</gene>
<name>V6LDL8_9EUKA</name>
<dbReference type="AlphaFoldDB" id="V6LDL8"/>
<dbReference type="EMBL" id="KI546159">
    <property type="protein sequence ID" value="EST42605.1"/>
    <property type="molecule type" value="Genomic_DNA"/>
</dbReference>
<protein>
    <submittedName>
        <fullName evidence="1">Uncharacterized protein</fullName>
    </submittedName>
</protein>